<dbReference type="eggNOG" id="COG2931">
    <property type="taxonomic scope" value="Bacteria"/>
</dbReference>
<dbReference type="GO" id="GO:0016020">
    <property type="term" value="C:membrane"/>
    <property type="evidence" value="ECO:0007669"/>
    <property type="project" value="UniProtKB-SubCell"/>
</dbReference>
<dbReference type="GO" id="GO:0020037">
    <property type="term" value="F:heme binding"/>
    <property type="evidence" value="ECO:0007669"/>
    <property type="project" value="InterPro"/>
</dbReference>
<feature type="region of interest" description="Disordered" evidence="9">
    <location>
        <begin position="1338"/>
        <end position="1386"/>
    </location>
</feature>
<dbReference type="Pfam" id="PF03098">
    <property type="entry name" value="An_peroxidase"/>
    <property type="match status" value="2"/>
</dbReference>
<dbReference type="PATRIC" id="fig|1317124.6.peg.2627"/>
<evidence type="ECO:0000313" key="10">
    <source>
        <dbReference type="EMBL" id="KFE34466.1"/>
    </source>
</evidence>
<feature type="compositionally biased region" description="Acidic residues" evidence="9">
    <location>
        <begin position="1350"/>
        <end position="1360"/>
    </location>
</feature>
<keyword evidence="4" id="KW-0800">Toxin</keyword>
<keyword evidence="5" id="KW-0677">Repeat</keyword>
<feature type="region of interest" description="Disordered" evidence="9">
    <location>
        <begin position="1967"/>
        <end position="1996"/>
    </location>
</feature>
<dbReference type="InterPro" id="IPR011049">
    <property type="entry name" value="Serralysin-like_metalloprot_C"/>
</dbReference>
<dbReference type="InterPro" id="IPR010255">
    <property type="entry name" value="Haem_peroxidase_sf"/>
</dbReference>
<dbReference type="InterPro" id="IPR003995">
    <property type="entry name" value="RTX_toxin_determinant-A"/>
</dbReference>
<dbReference type="GO" id="GO:0090729">
    <property type="term" value="F:toxin activity"/>
    <property type="evidence" value="ECO:0007669"/>
    <property type="project" value="UniProtKB-KW"/>
</dbReference>
<evidence type="ECO:0000256" key="2">
    <source>
        <dbReference type="ARBA" id="ARBA00004613"/>
    </source>
</evidence>
<organism evidence="10 11">
    <name type="scientific">Thioclava atlantica</name>
    <dbReference type="NCBI Taxonomy" id="1317124"/>
    <lineage>
        <taxon>Bacteria</taxon>
        <taxon>Pseudomonadati</taxon>
        <taxon>Pseudomonadota</taxon>
        <taxon>Alphaproteobacteria</taxon>
        <taxon>Rhodobacterales</taxon>
        <taxon>Paracoccaceae</taxon>
        <taxon>Thioclava</taxon>
    </lineage>
</organism>
<dbReference type="InterPro" id="IPR019791">
    <property type="entry name" value="Haem_peroxidase_animal"/>
</dbReference>
<evidence type="ECO:0000256" key="6">
    <source>
        <dbReference type="ARBA" id="ARBA00023026"/>
    </source>
</evidence>
<dbReference type="GO" id="GO:0004601">
    <property type="term" value="F:peroxidase activity"/>
    <property type="evidence" value="ECO:0007669"/>
    <property type="project" value="InterPro"/>
</dbReference>
<comment type="caution">
    <text evidence="10">The sequence shown here is derived from an EMBL/GenBank/DDBJ whole genome shotgun (WGS) entry which is preliminary data.</text>
</comment>
<dbReference type="Proteomes" id="UP000028607">
    <property type="component" value="Unassembled WGS sequence"/>
</dbReference>
<evidence type="ECO:0000256" key="1">
    <source>
        <dbReference type="ARBA" id="ARBA00004370"/>
    </source>
</evidence>
<proteinExistence type="predicted"/>
<dbReference type="Pfam" id="PF00353">
    <property type="entry name" value="HemolysinCabind"/>
    <property type="match status" value="8"/>
</dbReference>
<keyword evidence="11" id="KW-1185">Reference proteome</keyword>
<feature type="compositionally biased region" description="Acidic residues" evidence="9">
    <location>
        <begin position="1977"/>
        <end position="1988"/>
    </location>
</feature>
<evidence type="ECO:0008006" key="12">
    <source>
        <dbReference type="Google" id="ProtNLM"/>
    </source>
</evidence>
<dbReference type="PRINTS" id="PR01488">
    <property type="entry name" value="RTXTOXINA"/>
</dbReference>
<name>A0A085TUR9_9RHOB</name>
<evidence type="ECO:0000256" key="3">
    <source>
        <dbReference type="ARBA" id="ARBA00022525"/>
    </source>
</evidence>
<dbReference type="Gene3D" id="1.10.640.10">
    <property type="entry name" value="Haem peroxidase domain superfamily, animal type"/>
    <property type="match status" value="2"/>
</dbReference>
<evidence type="ECO:0000256" key="8">
    <source>
        <dbReference type="ARBA" id="ARBA00023180"/>
    </source>
</evidence>
<feature type="region of interest" description="Disordered" evidence="9">
    <location>
        <begin position="1402"/>
        <end position="1438"/>
    </location>
</feature>
<dbReference type="SUPFAM" id="SSF51120">
    <property type="entry name" value="beta-Roll"/>
    <property type="match status" value="4"/>
</dbReference>
<dbReference type="SUPFAM" id="SSF48113">
    <property type="entry name" value="Heme-dependent peroxidases"/>
    <property type="match status" value="1"/>
</dbReference>
<dbReference type="OrthoDB" id="105077at2"/>
<dbReference type="Gene3D" id="2.150.10.10">
    <property type="entry name" value="Serralysin-like metalloprotease, C-terminal"/>
    <property type="match status" value="5"/>
</dbReference>
<protein>
    <recommendedName>
        <fullName evidence="12">Heme peroxidase</fullName>
    </recommendedName>
</protein>
<dbReference type="EMBL" id="AQRC01000010">
    <property type="protein sequence ID" value="KFE34466.1"/>
    <property type="molecule type" value="Genomic_DNA"/>
</dbReference>
<gene>
    <name evidence="10" type="ORF">DW2_12975</name>
</gene>
<keyword evidence="7" id="KW-0472">Membrane</keyword>
<dbReference type="PANTHER" id="PTHR11475:SF4">
    <property type="entry name" value="CHORION PEROXIDASE"/>
    <property type="match status" value="1"/>
</dbReference>
<accession>A0A085TUR9</accession>
<feature type="region of interest" description="Disordered" evidence="9">
    <location>
        <begin position="1033"/>
        <end position="1053"/>
    </location>
</feature>
<sequence length="2258" mass="236067">MINLSQADLNYLLQQVNILNDYSRLTSALDPSGVREVSGSNNNLVGGYTVAADGTIVWEGGNVHPDWGQADTAFLRMFTTNHPDELAYGTTYGTVQKMWVTLNLPDSEGRMPGEADYVATTKQVLVDNPMSMSPAMFVADAQGRAPGDADYVPTLDMGPYMAALMENAPAEYQYAGDGSTLDGLSSSIVVDSTPRLISELIASSNVDLSDPNHNPAAVAAMNNLGGEAVGVSNSVVGDISTAFMPNPGILGGVTYNEWFVAFGQFFDHGLDFIQKTGGVVMIPLSPNDPLWIDPADPAYIPGVSNMMMLSRAKLSNPDSDFDEQGNLLPGVTPVYTNNTGLMIDQSQTYGSHESTNVLVRQYDATGGVTGLLITGAEDGIVHRFDAAGNLVEVDVSMGAAAAPDGSMVDGTEELATWADMKVNAARLGIGLIDTDVLDTPWIRADAIGRIEFTAQQDFLFSSDQSIADLEAIGATTGIEIAGTVYGSYAEIAEYDPFLRWSLEDAMAGECSAAQIGEVRFTNQAILIDIAHGAAPGTDAQGNELDPASDPYAGGFTYDDALLARHKVSGDGRVNENITLTSVHHVFHEEHNLQSNAIKLAAIRDAAARGDLTALNGDGADVGGWLAQDVDQATLAGWMAQDLSDDAVVQAIADGLSWDGEKLYQAARIITETEYNHIAIDQYVTGLYPALPEFVSYSADINLDISLEFAQAVFRLGHSQLRETVQLAVEDANGIKPGEPGYTPTYVEKGLFDVFLNPDQYDAYGAAGIAAGLLTQEGNEMDEFVTAALQQSLVGVPLDLAALNIARGRDVGLPTLNELRQEVFDGLTQNTANNANGSGIAPYHSWEDFGAHLRTPESLVNFIAAYGRDADGTFGLQAARDAYQAGTGELWQIREIAQGIIDAAADAADPMHDAAVMFMRGSGEPTYTPGVGWTISGGAGDQGFWDIDLWIGGLAEQPLFDGPLGTTFSFIILDFAQRLQDGDRFYYLYRMPVGHHLGDQIIGEQFADLIMRATGLEHIPDAFGKPSATYTLDGTTSSGSYHEDARDNGSGDPYGDNDYFNATLERLPDVVTRIDVGNGSFEAPAMGDGVGTTNTNGTYLNGAPEGWTLTDGGTWAPETEVLSADPNPPVDGAVLTGDQVAYLNGGAILAKTVSMALVEGATYTLSFDVIDRFDREATGGEAKLFDENGVLLGSVIFDPPAENGGKITVTLVTGAIPAGSAGLDLRIVIEKFDLAGSNDQILIDNVELTETVPGGPANDGHITVIGLSGDDFIVGALGDDVLYGDEGNDVIEGAQGNDHIYGGDGDDYITDYENDDFISGGAGNDTIFAGPGVLDTAHGNAGDDEVHGGDGIDEVFGDDGDDRLYGEGDTDLMMGGDGNDYMEGGDGVDEMFGGNGSDWMVGGVGDDNINGGSGNDLLEGGLGPTANDGDRLNGDSPAQLNPVIEFNGDGTEGDMDIGSYENAFINIIASLQTSNNAGTGSNLIDQYAFLEGLVGSQYNDDLTGADANAVGSNGPNNYLVGGGGDDRLTGLGDEGDQATGRVDYLFGDRAIVDSNLYWIGDVRHDPAVTVEGFIENWYGTGDTRVLFSDGSLGHILGETGVEGSDTAVYRGNRDDYRIEMVMLNGQQAIRITDLRPATDGNGNATETDGVDILVGMDRAEFADQTVSLDVGPMSDISWEALSAGGRIARLSTDAPFDTQASFELLSTSNASITLTPGDGTNNEVRLQSGLPGGNVETVEIRATDIGGTQVTETFEIVTGRATDDVIDRSASSNDNVIYGRAGNDTITGGSGNDAILWNVTNPRPNRPARSDGRDFVDGGGNGAAGDRFTITGNRTSETFAIYTVAAAMAAGLSVENAAAEIVVTRNGEVIAELANVEEITINTRDVTANDNNGGLNGGGGGGRGDTVQIVGDFSGTSLNYSTITVNGDEGDDTVDISGLASDHRIVFHGGGGDNVVIGQNRTQDVLENARHEASSAQEGEDGDDGDDASAPDAGMPQTDGLVFVGDATGETFIGAGMNDVVFAGDGADNALGNAGDDLLFGDGGNDRLFGGDGDDVIEAGAGDDMVFADDGDDLVIATEGDGRDSYWGGEGTDTIDYAAVSASVEVDLGHGAMGHGQVMIGTEADQIYSFENVITGSGDDKITANAAVNVMDGGGGNDTFVFGSAADADGDRILGFAPGDKIDLSGIDADQGTAGNQSFVLFAAGDFSAAGQLRISHEMRGDGEHTLITGNVNDDPDADFEIDLLGHHDLDGSDFNGLN</sequence>
<dbReference type="InterPro" id="IPR037120">
    <property type="entry name" value="Haem_peroxidase_sf_animal"/>
</dbReference>
<dbReference type="InterPro" id="IPR018511">
    <property type="entry name" value="Hemolysin-typ_Ca-bd_CS"/>
</dbReference>
<evidence type="ECO:0000256" key="5">
    <source>
        <dbReference type="ARBA" id="ARBA00022737"/>
    </source>
</evidence>
<evidence type="ECO:0000256" key="7">
    <source>
        <dbReference type="ARBA" id="ARBA00023136"/>
    </source>
</evidence>
<dbReference type="PRINTS" id="PR00313">
    <property type="entry name" value="CABNDNGRPT"/>
</dbReference>
<dbReference type="GO" id="GO:0005576">
    <property type="term" value="C:extracellular region"/>
    <property type="evidence" value="ECO:0007669"/>
    <property type="project" value="UniProtKB-SubCell"/>
</dbReference>
<dbReference type="InterPro" id="IPR001343">
    <property type="entry name" value="Hemolysn_Ca-bd"/>
</dbReference>
<dbReference type="PANTHER" id="PTHR11475">
    <property type="entry name" value="OXIDASE/PEROXIDASE"/>
    <property type="match status" value="1"/>
</dbReference>
<reference evidence="10 11" key="2">
    <citation type="journal article" date="2015" name="Antonie Van Leeuwenhoek">
        <title>Thioclava indica sp. nov., isolated from surface seawater of the Indian Ocean.</title>
        <authorList>
            <person name="Liu Y."/>
            <person name="Lai Q."/>
            <person name="Du J."/>
            <person name="Xu H."/>
            <person name="Jiang L."/>
            <person name="Shao Z."/>
        </authorList>
    </citation>
    <scope>NUCLEOTIDE SEQUENCE [LARGE SCALE GENOMIC DNA]</scope>
    <source>
        <strain evidence="10 11">13D2W-2</strain>
    </source>
</reference>
<evidence type="ECO:0000256" key="4">
    <source>
        <dbReference type="ARBA" id="ARBA00022656"/>
    </source>
</evidence>
<evidence type="ECO:0000256" key="9">
    <source>
        <dbReference type="SAM" id="MobiDB-lite"/>
    </source>
</evidence>
<evidence type="ECO:0000313" key="11">
    <source>
        <dbReference type="Proteomes" id="UP000028607"/>
    </source>
</evidence>
<keyword evidence="8" id="KW-0325">Glycoprotein</keyword>
<dbReference type="GO" id="GO:0006979">
    <property type="term" value="P:response to oxidative stress"/>
    <property type="evidence" value="ECO:0007669"/>
    <property type="project" value="InterPro"/>
</dbReference>
<reference evidence="11" key="1">
    <citation type="submission" date="2013-04" db="EMBL/GenBank/DDBJ databases">
        <title>Thioclava sp. 13D2W-2 Genome Sequencing.</title>
        <authorList>
            <person name="Lai Q."/>
            <person name="Li G."/>
            <person name="Shao Z."/>
        </authorList>
    </citation>
    <scope>NUCLEOTIDE SEQUENCE [LARGE SCALE GENOMIC DNA]</scope>
    <source>
        <strain evidence="11">13D2W-2</strain>
    </source>
</reference>
<dbReference type="PROSITE" id="PS00330">
    <property type="entry name" value="HEMOLYSIN_CALCIUM"/>
    <property type="match status" value="2"/>
</dbReference>
<dbReference type="GO" id="GO:0005509">
    <property type="term" value="F:calcium ion binding"/>
    <property type="evidence" value="ECO:0007669"/>
    <property type="project" value="InterPro"/>
</dbReference>
<dbReference type="RefSeq" id="WP_038147244.1">
    <property type="nucleotide sequence ID" value="NZ_AQRC01000010.1"/>
</dbReference>
<comment type="subcellular location">
    <subcellularLocation>
        <location evidence="1">Membrane</location>
    </subcellularLocation>
    <subcellularLocation>
        <location evidence="2">Secreted</location>
    </subcellularLocation>
</comment>
<keyword evidence="6" id="KW-0843">Virulence</keyword>
<feature type="region of interest" description="Disordered" evidence="9">
    <location>
        <begin position="1800"/>
        <end position="1828"/>
    </location>
</feature>
<dbReference type="STRING" id="1317124.DW2_12975"/>
<keyword evidence="3" id="KW-0964">Secreted</keyword>